<protein>
    <recommendedName>
        <fullName evidence="6">Prokaryotic-type class I peptide chain release factors domain-containing protein</fullName>
    </recommendedName>
</protein>
<dbReference type="Pfam" id="PF00472">
    <property type="entry name" value="RF-1"/>
    <property type="match status" value="1"/>
</dbReference>
<keyword evidence="3" id="KW-0809">Transit peptide</keyword>
<feature type="region of interest" description="Disordered" evidence="5">
    <location>
        <begin position="148"/>
        <end position="246"/>
    </location>
</feature>
<evidence type="ECO:0000259" key="6">
    <source>
        <dbReference type="Pfam" id="PF00472"/>
    </source>
</evidence>
<evidence type="ECO:0000313" key="8">
    <source>
        <dbReference type="Proteomes" id="UP001326199"/>
    </source>
</evidence>
<dbReference type="RefSeq" id="XP_062769052.1">
    <property type="nucleotide sequence ID" value="XM_062910164.1"/>
</dbReference>
<sequence length="246" mass="27651">MFSLRPLLRHQPCHLLTRYHPFPRPPPPTTTTTTTAVAIPAPFHTTPPNQNKKTVSRKQMPSRPKPPPESEIEESFLKGSGPGGQKINKTNSAVQIKHLPTNIVIKCQATRSRSQNRKIARDILAERLDELYNGSQSRVAIVGSVKKKRADSAAKKSRRKHRKLAEEKARAAGLTLPETKEVQEGEEVDEEEFEWEVVDEEYHDESNEIETPGTKSETVKVDGNGHNLKEPPVDRQAVIQNKQDNP</sequence>
<feature type="compositionally biased region" description="Basic residues" evidence="5">
    <location>
        <begin position="148"/>
        <end position="163"/>
    </location>
</feature>
<comment type="caution">
    <text evidence="7">The sequence shown here is derived from an EMBL/GenBank/DDBJ whole genome shotgun (WGS) entry which is preliminary data.</text>
</comment>
<evidence type="ECO:0000256" key="1">
    <source>
        <dbReference type="ARBA" id="ARBA00004173"/>
    </source>
</evidence>
<feature type="compositionally biased region" description="Acidic residues" evidence="5">
    <location>
        <begin position="184"/>
        <end position="203"/>
    </location>
</feature>
<dbReference type="GeneID" id="87930507"/>
<reference evidence="7 8" key="1">
    <citation type="journal article" date="2023" name="bioRxiv">
        <title>High-quality genome assemblies of four members of thePodospora anserinaspecies complex.</title>
        <authorList>
            <person name="Ament-Velasquez S.L."/>
            <person name="Vogan A.A."/>
            <person name="Wallerman O."/>
            <person name="Hartmann F."/>
            <person name="Gautier V."/>
            <person name="Silar P."/>
            <person name="Giraud T."/>
            <person name="Johannesson H."/>
        </authorList>
    </citation>
    <scope>NUCLEOTIDE SEQUENCE [LARGE SCALE GENOMIC DNA]</scope>
    <source>
        <strain evidence="7 8">CBS 411.78</strain>
    </source>
</reference>
<evidence type="ECO:0000256" key="3">
    <source>
        <dbReference type="ARBA" id="ARBA00022946"/>
    </source>
</evidence>
<dbReference type="SUPFAM" id="SSF75620">
    <property type="entry name" value="Release factor"/>
    <property type="match status" value="1"/>
</dbReference>
<dbReference type="EMBL" id="JAFFHB010000002">
    <property type="protein sequence ID" value="KAK4670382.1"/>
    <property type="molecule type" value="Genomic_DNA"/>
</dbReference>
<accession>A0ABR0HQI4</accession>
<comment type="subcellular location">
    <subcellularLocation>
        <location evidence="1">Mitochondrion</location>
    </subcellularLocation>
</comment>
<gene>
    <name evidence="7" type="ORF">QC763_211210</name>
</gene>
<feature type="region of interest" description="Disordered" evidence="5">
    <location>
        <begin position="41"/>
        <end position="88"/>
    </location>
</feature>
<dbReference type="InterPro" id="IPR052405">
    <property type="entry name" value="Mito_Transl_Release_Factor"/>
</dbReference>
<keyword evidence="8" id="KW-1185">Reference proteome</keyword>
<evidence type="ECO:0000256" key="2">
    <source>
        <dbReference type="ARBA" id="ARBA00010835"/>
    </source>
</evidence>
<dbReference type="Proteomes" id="UP001326199">
    <property type="component" value="Unassembled WGS sequence"/>
</dbReference>
<evidence type="ECO:0000256" key="4">
    <source>
        <dbReference type="ARBA" id="ARBA00023128"/>
    </source>
</evidence>
<proteinExistence type="inferred from homology"/>
<organism evidence="7 8">
    <name type="scientific">Podospora pseudopauciseta</name>
    <dbReference type="NCBI Taxonomy" id="2093780"/>
    <lineage>
        <taxon>Eukaryota</taxon>
        <taxon>Fungi</taxon>
        <taxon>Dikarya</taxon>
        <taxon>Ascomycota</taxon>
        <taxon>Pezizomycotina</taxon>
        <taxon>Sordariomycetes</taxon>
        <taxon>Sordariomycetidae</taxon>
        <taxon>Sordariales</taxon>
        <taxon>Podosporaceae</taxon>
        <taxon>Podospora</taxon>
    </lineage>
</organism>
<keyword evidence="4" id="KW-0496">Mitochondrion</keyword>
<evidence type="ECO:0000256" key="5">
    <source>
        <dbReference type="SAM" id="MobiDB-lite"/>
    </source>
</evidence>
<dbReference type="InterPro" id="IPR045853">
    <property type="entry name" value="Pep_chain_release_fac_I_sf"/>
</dbReference>
<feature type="compositionally biased region" description="Polar residues" evidence="5">
    <location>
        <begin position="46"/>
        <end position="59"/>
    </location>
</feature>
<evidence type="ECO:0000313" key="7">
    <source>
        <dbReference type="EMBL" id="KAK4670382.1"/>
    </source>
</evidence>
<dbReference type="InterPro" id="IPR000352">
    <property type="entry name" value="Pep_chain_release_fac_I"/>
</dbReference>
<comment type="similarity">
    <text evidence="2">Belongs to the prokaryotic/mitochondrial release factor family.</text>
</comment>
<dbReference type="PANTHER" id="PTHR46203">
    <property type="entry name" value="PROBABLE PEPTIDE CHAIN RELEASE FACTOR C12ORF65"/>
    <property type="match status" value="1"/>
</dbReference>
<dbReference type="Gene3D" id="3.30.160.20">
    <property type="match status" value="1"/>
</dbReference>
<dbReference type="PANTHER" id="PTHR46203:SF1">
    <property type="entry name" value="MITOCHONDRIAL TRANSLATION RELEASE FACTOR IN RESCUE"/>
    <property type="match status" value="1"/>
</dbReference>
<feature type="domain" description="Prokaryotic-type class I peptide chain release factors" evidence="6">
    <location>
        <begin position="69"/>
        <end position="162"/>
    </location>
</feature>
<name>A0ABR0HQI4_9PEZI</name>